<dbReference type="RefSeq" id="XP_024711326.1">
    <property type="nucleotide sequence ID" value="XM_024860518.1"/>
</dbReference>
<evidence type="ECO:0000256" key="8">
    <source>
        <dbReference type="ARBA" id="ARBA00023242"/>
    </source>
</evidence>
<evidence type="ECO:0000256" key="5">
    <source>
        <dbReference type="ARBA" id="ARBA00022927"/>
    </source>
</evidence>
<dbReference type="AlphaFoldDB" id="A0A2P7YCS1"/>
<sequence>MRFGLPIESEEVLVQQPVVRRVKVEHLHNDDANYFARSDEHEAYSEVQKEDENRKSRIADFETNNKTSAFETELLLLALEASFKVAQLTQDNTIERIIEYERKVREAEELRRKQEELRRKQEEERRQQEEKKRKEEEERRRELARQEELKREEELKKKKEEARLKEKKMQEEKLRKQKLAEEEAKRKSGNTNWASVAKEVEKWRAEIVNIKQNVVAPINQNKEAKKSLNTLKRRVNVKFGQLSNSVRQCQTVCNEMLEVIELTRNDTQAYKWILNFISKALISQAEAEVTVKPTAALPLALLTNVFLKRYPEFKYFLTARFVKKCCFILGYSCSIDTEEGRVRMGWKRSDDKWEDEVKYEERIGGIMTLWAAICRESHSSSLGDFDQSAEWRAIARILNTDLSVVTNVHFVILSNWWEVSAQSFYRTYYKQAVKLFNVIEKGLAAEGKRKSFPAATRLQLLVEECWSRKFNTIKSMEA</sequence>
<feature type="region of interest" description="Disordered" evidence="11">
    <location>
        <begin position="111"/>
        <end position="186"/>
    </location>
</feature>
<keyword evidence="3" id="KW-0813">Transport</keyword>
<dbReference type="PANTHER" id="PTHR12960">
    <property type="entry name" value="GLE-1-RELATED"/>
    <property type="match status" value="1"/>
</dbReference>
<evidence type="ECO:0000256" key="3">
    <source>
        <dbReference type="ARBA" id="ARBA00022448"/>
    </source>
</evidence>
<dbReference type="VEuPathDB" id="FungiDB:C7M61_005211"/>
<dbReference type="GO" id="GO:0016973">
    <property type="term" value="P:poly(A)+ mRNA export from nucleus"/>
    <property type="evidence" value="ECO:0007669"/>
    <property type="project" value="EnsemblFungi"/>
</dbReference>
<accession>A0A2P7YCS1</accession>
<dbReference type="GeneID" id="36568597"/>
<dbReference type="STRING" id="418784.A0A2P7YCS1"/>
<comment type="subcellular location">
    <subcellularLocation>
        <location evidence="1">Nucleus</location>
        <location evidence="1">Nuclear pore complex</location>
    </subcellularLocation>
</comment>
<keyword evidence="13" id="KW-1185">Reference proteome</keyword>
<gene>
    <name evidence="12" type="ORF">C7M61_005211</name>
</gene>
<dbReference type="GO" id="GO:0008047">
    <property type="term" value="F:enzyme activator activity"/>
    <property type="evidence" value="ECO:0007669"/>
    <property type="project" value="EnsemblFungi"/>
</dbReference>
<evidence type="ECO:0000256" key="6">
    <source>
        <dbReference type="ARBA" id="ARBA00023010"/>
    </source>
</evidence>
<dbReference type="GO" id="GO:0006409">
    <property type="term" value="P:tRNA export from nucleus"/>
    <property type="evidence" value="ECO:0007669"/>
    <property type="project" value="EnsemblFungi"/>
</dbReference>
<dbReference type="PANTHER" id="PTHR12960:SF0">
    <property type="entry name" value="MRNA EXPORT FACTOR GLE1"/>
    <property type="match status" value="1"/>
</dbReference>
<protein>
    <recommendedName>
        <fullName evidence="9">mRNA export factor GLE1</fullName>
    </recommendedName>
    <alternativeName>
        <fullName evidence="10">Nucleoporin GLE1</fullName>
    </alternativeName>
</protein>
<dbReference type="EMBL" id="PYFQ01000023">
    <property type="protein sequence ID" value="PSK33745.1"/>
    <property type="molecule type" value="Genomic_DNA"/>
</dbReference>
<keyword evidence="6" id="KW-0811">Translocation</keyword>
<dbReference type="OrthoDB" id="420884at2759"/>
<proteinExistence type="inferred from homology"/>
<dbReference type="InterPro" id="IPR038506">
    <property type="entry name" value="GLE1-like_sf"/>
</dbReference>
<dbReference type="Gene3D" id="1.25.40.510">
    <property type="entry name" value="GLE1-like"/>
    <property type="match status" value="1"/>
</dbReference>
<evidence type="ECO:0000256" key="1">
    <source>
        <dbReference type="ARBA" id="ARBA00004567"/>
    </source>
</evidence>
<name>A0A2P7YCS1_9ASCO</name>
<keyword evidence="5" id="KW-0653">Protein transport</keyword>
<dbReference type="GO" id="GO:0015031">
    <property type="term" value="P:protein transport"/>
    <property type="evidence" value="ECO:0007669"/>
    <property type="project" value="UniProtKB-KW"/>
</dbReference>
<dbReference type="GO" id="GO:0000822">
    <property type="term" value="F:inositol hexakisphosphate binding"/>
    <property type="evidence" value="ECO:0007669"/>
    <property type="project" value="EnsemblFungi"/>
</dbReference>
<organism evidence="12 13">
    <name type="scientific">Candidozyma pseudohaemuli</name>
    <dbReference type="NCBI Taxonomy" id="418784"/>
    <lineage>
        <taxon>Eukaryota</taxon>
        <taxon>Fungi</taxon>
        <taxon>Dikarya</taxon>
        <taxon>Ascomycota</taxon>
        <taxon>Saccharomycotina</taxon>
        <taxon>Pichiomycetes</taxon>
        <taxon>Metschnikowiaceae</taxon>
        <taxon>Candidozyma</taxon>
    </lineage>
</organism>
<evidence type="ECO:0000256" key="11">
    <source>
        <dbReference type="SAM" id="MobiDB-lite"/>
    </source>
</evidence>
<keyword evidence="7" id="KW-0906">Nuclear pore complex</keyword>
<dbReference type="GO" id="GO:0044614">
    <property type="term" value="C:nuclear pore cytoplasmic filaments"/>
    <property type="evidence" value="ECO:0007669"/>
    <property type="project" value="EnsemblFungi"/>
</dbReference>
<keyword evidence="4" id="KW-0509">mRNA transport</keyword>
<evidence type="ECO:0000313" key="13">
    <source>
        <dbReference type="Proteomes" id="UP000241107"/>
    </source>
</evidence>
<keyword evidence="8" id="KW-0539">Nucleus</keyword>
<comment type="caution">
    <text evidence="12">The sequence shown here is derived from an EMBL/GenBank/DDBJ whole genome shotgun (WGS) entry which is preliminary data.</text>
</comment>
<evidence type="ECO:0000313" key="12">
    <source>
        <dbReference type="EMBL" id="PSK33745.1"/>
    </source>
</evidence>
<comment type="similarity">
    <text evidence="2">Belongs to the GLE1 family.</text>
</comment>
<reference evidence="12 13" key="1">
    <citation type="submission" date="2018-03" db="EMBL/GenBank/DDBJ databases">
        <title>Candida pseudohaemulonii genome assembly and annotation.</title>
        <authorList>
            <person name="Munoz J.F."/>
            <person name="Gade L.G."/>
            <person name="Chow N.A."/>
            <person name="Litvintseva A.P."/>
            <person name="Loparev V.N."/>
            <person name="Cuomo C.A."/>
        </authorList>
    </citation>
    <scope>NUCLEOTIDE SEQUENCE [LARGE SCALE GENOMIC DNA]</scope>
    <source>
        <strain evidence="12 13">B12108</strain>
    </source>
</reference>
<evidence type="ECO:0000256" key="9">
    <source>
        <dbReference type="ARBA" id="ARBA00026227"/>
    </source>
</evidence>
<evidence type="ECO:0000256" key="2">
    <source>
        <dbReference type="ARBA" id="ARBA00011056"/>
    </source>
</evidence>
<dbReference type="GO" id="GO:0006446">
    <property type="term" value="P:regulation of translational initiation"/>
    <property type="evidence" value="ECO:0007669"/>
    <property type="project" value="EnsemblFungi"/>
</dbReference>
<evidence type="ECO:0000256" key="4">
    <source>
        <dbReference type="ARBA" id="ARBA00022816"/>
    </source>
</evidence>
<dbReference type="InterPro" id="IPR012476">
    <property type="entry name" value="GLE1"/>
</dbReference>
<evidence type="ECO:0000256" key="10">
    <source>
        <dbReference type="ARBA" id="ARBA00029983"/>
    </source>
</evidence>
<dbReference type="GO" id="GO:0031369">
    <property type="term" value="F:translation initiation factor binding"/>
    <property type="evidence" value="ECO:0007669"/>
    <property type="project" value="EnsemblFungi"/>
</dbReference>
<dbReference type="GO" id="GO:0005737">
    <property type="term" value="C:cytoplasm"/>
    <property type="evidence" value="ECO:0007669"/>
    <property type="project" value="EnsemblFungi"/>
</dbReference>
<dbReference type="Pfam" id="PF07817">
    <property type="entry name" value="GLE1"/>
    <property type="match status" value="1"/>
</dbReference>
<evidence type="ECO:0000256" key="7">
    <source>
        <dbReference type="ARBA" id="ARBA00023132"/>
    </source>
</evidence>
<dbReference type="Proteomes" id="UP000241107">
    <property type="component" value="Unassembled WGS sequence"/>
</dbReference>
<dbReference type="GO" id="GO:0005543">
    <property type="term" value="F:phospholipid binding"/>
    <property type="evidence" value="ECO:0007669"/>
    <property type="project" value="EnsemblFungi"/>
</dbReference>
<dbReference type="GO" id="GO:0006449">
    <property type="term" value="P:regulation of translational termination"/>
    <property type="evidence" value="ECO:0007669"/>
    <property type="project" value="EnsemblFungi"/>
</dbReference>